<dbReference type="AlphaFoldDB" id="A0A0A9BPT0"/>
<protein>
    <submittedName>
        <fullName evidence="1">Uncharacterized protein</fullName>
    </submittedName>
</protein>
<sequence length="49" mass="5967">MHFLIEYSVSEYTYESTMQWLVGNNYFFHVQEISELNLLLIPWLHGYPI</sequence>
<name>A0A0A9BPT0_ARUDO</name>
<proteinExistence type="predicted"/>
<accession>A0A0A9BPT0</accession>
<evidence type="ECO:0000313" key="1">
    <source>
        <dbReference type="EMBL" id="JAD64138.1"/>
    </source>
</evidence>
<organism evidence="1">
    <name type="scientific">Arundo donax</name>
    <name type="common">Giant reed</name>
    <name type="synonym">Donax arundinaceus</name>
    <dbReference type="NCBI Taxonomy" id="35708"/>
    <lineage>
        <taxon>Eukaryota</taxon>
        <taxon>Viridiplantae</taxon>
        <taxon>Streptophyta</taxon>
        <taxon>Embryophyta</taxon>
        <taxon>Tracheophyta</taxon>
        <taxon>Spermatophyta</taxon>
        <taxon>Magnoliopsida</taxon>
        <taxon>Liliopsida</taxon>
        <taxon>Poales</taxon>
        <taxon>Poaceae</taxon>
        <taxon>PACMAD clade</taxon>
        <taxon>Arundinoideae</taxon>
        <taxon>Arundineae</taxon>
        <taxon>Arundo</taxon>
    </lineage>
</organism>
<dbReference type="EMBL" id="GBRH01233757">
    <property type="protein sequence ID" value="JAD64138.1"/>
    <property type="molecule type" value="Transcribed_RNA"/>
</dbReference>
<reference evidence="1" key="1">
    <citation type="submission" date="2014-09" db="EMBL/GenBank/DDBJ databases">
        <authorList>
            <person name="Magalhaes I.L.F."/>
            <person name="Oliveira U."/>
            <person name="Santos F.R."/>
            <person name="Vidigal T.H.D.A."/>
            <person name="Brescovit A.D."/>
            <person name="Santos A.J."/>
        </authorList>
    </citation>
    <scope>NUCLEOTIDE SEQUENCE</scope>
    <source>
        <tissue evidence="1">Shoot tissue taken approximately 20 cm above the soil surface</tissue>
    </source>
</reference>
<reference evidence="1" key="2">
    <citation type="journal article" date="2015" name="Data Brief">
        <title>Shoot transcriptome of the giant reed, Arundo donax.</title>
        <authorList>
            <person name="Barrero R.A."/>
            <person name="Guerrero F.D."/>
            <person name="Moolhuijzen P."/>
            <person name="Goolsby J.A."/>
            <person name="Tidwell J."/>
            <person name="Bellgard S.E."/>
            <person name="Bellgard M.I."/>
        </authorList>
    </citation>
    <scope>NUCLEOTIDE SEQUENCE</scope>
    <source>
        <tissue evidence="1">Shoot tissue taken approximately 20 cm above the soil surface</tissue>
    </source>
</reference>